<dbReference type="Proteomes" id="UP000257109">
    <property type="component" value="Unassembled WGS sequence"/>
</dbReference>
<comment type="caution">
    <text evidence="1">The sequence shown here is derived from an EMBL/GenBank/DDBJ whole genome shotgun (WGS) entry which is preliminary data.</text>
</comment>
<reference evidence="1" key="1">
    <citation type="submission" date="2018-05" db="EMBL/GenBank/DDBJ databases">
        <title>Draft genome of Mucuna pruriens seed.</title>
        <authorList>
            <person name="Nnadi N.E."/>
            <person name="Vos R."/>
            <person name="Hasami M.H."/>
            <person name="Devisetty U.K."/>
            <person name="Aguiy J.C."/>
        </authorList>
    </citation>
    <scope>NUCLEOTIDE SEQUENCE [LARGE SCALE GENOMIC DNA]</scope>
    <source>
        <strain evidence="1">JCA_2017</strain>
    </source>
</reference>
<name>A0A371I491_MUCPR</name>
<feature type="non-terminal residue" evidence="1">
    <location>
        <position position="1"/>
    </location>
</feature>
<keyword evidence="2" id="KW-1185">Reference proteome</keyword>
<protein>
    <submittedName>
        <fullName evidence="1">Uncharacterized protein</fullName>
    </submittedName>
</protein>
<gene>
    <name evidence="1" type="ORF">CR513_05795</name>
</gene>
<organism evidence="1 2">
    <name type="scientific">Mucuna pruriens</name>
    <name type="common">Velvet bean</name>
    <name type="synonym">Dolichos pruriens</name>
    <dbReference type="NCBI Taxonomy" id="157652"/>
    <lineage>
        <taxon>Eukaryota</taxon>
        <taxon>Viridiplantae</taxon>
        <taxon>Streptophyta</taxon>
        <taxon>Embryophyta</taxon>
        <taxon>Tracheophyta</taxon>
        <taxon>Spermatophyta</taxon>
        <taxon>Magnoliopsida</taxon>
        <taxon>eudicotyledons</taxon>
        <taxon>Gunneridae</taxon>
        <taxon>Pentapetalae</taxon>
        <taxon>rosids</taxon>
        <taxon>fabids</taxon>
        <taxon>Fabales</taxon>
        <taxon>Fabaceae</taxon>
        <taxon>Papilionoideae</taxon>
        <taxon>50 kb inversion clade</taxon>
        <taxon>NPAAA clade</taxon>
        <taxon>indigoferoid/millettioid clade</taxon>
        <taxon>Phaseoleae</taxon>
        <taxon>Mucuna</taxon>
    </lineage>
</organism>
<evidence type="ECO:0000313" key="1">
    <source>
        <dbReference type="EMBL" id="RDY09784.1"/>
    </source>
</evidence>
<sequence length="80" mass="9336">MATLDVIYQPWCIQYPELEQAQSYKLKSGLIHFLPKFQVLSSKDHQEFHVMCSTMRPHGIHEDYIKMKAFSFSLDGATKD</sequence>
<dbReference type="OrthoDB" id="1422241at2759"/>
<accession>A0A371I491</accession>
<dbReference type="EMBL" id="QJKJ01000970">
    <property type="protein sequence ID" value="RDY09784.1"/>
    <property type="molecule type" value="Genomic_DNA"/>
</dbReference>
<proteinExistence type="predicted"/>
<evidence type="ECO:0000313" key="2">
    <source>
        <dbReference type="Proteomes" id="UP000257109"/>
    </source>
</evidence>
<dbReference type="AlphaFoldDB" id="A0A371I491"/>